<dbReference type="AlphaFoldDB" id="A0A060W327"/>
<evidence type="ECO:0000313" key="4">
    <source>
        <dbReference type="EMBL" id="CDQ61512.1"/>
    </source>
</evidence>
<dbReference type="InterPro" id="IPR051062">
    <property type="entry name" value="Topoisomerase_IB"/>
</dbReference>
<keyword evidence="2" id="KW-0175">Coiled coil</keyword>
<comment type="similarity">
    <text evidence="1">Belongs to the type IB topoisomerase family.</text>
</comment>
<name>A0A060W327_ONCMY</name>
<reference evidence="4" key="2">
    <citation type="submission" date="2014-03" db="EMBL/GenBank/DDBJ databases">
        <authorList>
            <person name="Genoscope - CEA"/>
        </authorList>
    </citation>
    <scope>NUCLEOTIDE SEQUENCE</scope>
</reference>
<protein>
    <recommendedName>
        <fullName evidence="3">Topoisomerase I C-terminal domain-containing protein</fullName>
    </recommendedName>
</protein>
<dbReference type="InterPro" id="IPR011010">
    <property type="entry name" value="DNA_brk_join_enz"/>
</dbReference>
<dbReference type="GO" id="GO:0007059">
    <property type="term" value="P:chromosome segregation"/>
    <property type="evidence" value="ECO:0007669"/>
    <property type="project" value="TreeGrafter"/>
</dbReference>
<comment type="catalytic activity">
    <reaction evidence="1">
        <text>ATP-independent breakage of single-stranded DNA, followed by passage and rejoining.</text>
        <dbReference type="EC" id="5.6.2.1"/>
    </reaction>
</comment>
<evidence type="ECO:0000256" key="2">
    <source>
        <dbReference type="SAM" id="Coils"/>
    </source>
</evidence>
<dbReference type="PANTHER" id="PTHR10290:SF5">
    <property type="entry name" value="DNA TOPOISOMERASE 1"/>
    <property type="match status" value="1"/>
</dbReference>
<dbReference type="GO" id="GO:0003917">
    <property type="term" value="F:DNA topoisomerase type I (single strand cut, ATP-independent) activity"/>
    <property type="evidence" value="ECO:0007669"/>
    <property type="project" value="UniProtKB-UniRule"/>
</dbReference>
<evidence type="ECO:0000313" key="5">
    <source>
        <dbReference type="Proteomes" id="UP000193380"/>
    </source>
</evidence>
<dbReference type="PaxDb" id="8022-A0A060W327"/>
<feature type="coiled-coil region" evidence="2">
    <location>
        <begin position="28"/>
        <end position="55"/>
    </location>
</feature>
<dbReference type="STRING" id="8022.A0A060W327"/>
<feature type="domain" description="Topoisomerase I C-terminal" evidence="3">
    <location>
        <begin position="39"/>
        <end position="109"/>
    </location>
</feature>
<feature type="active site" description="O-(3'-phospho-DNA)-tyrosine intermediate" evidence="1">
    <location>
        <position position="67"/>
    </location>
</feature>
<keyword evidence="1" id="KW-0238">DNA-binding</keyword>
<dbReference type="SUPFAM" id="SSF56349">
    <property type="entry name" value="DNA breaking-rejoining enzymes"/>
    <property type="match status" value="1"/>
</dbReference>
<dbReference type="GO" id="GO:0005730">
    <property type="term" value="C:nucleolus"/>
    <property type="evidence" value="ECO:0007669"/>
    <property type="project" value="TreeGrafter"/>
</dbReference>
<dbReference type="PROSITE" id="PS52038">
    <property type="entry name" value="TOPO_IB_2"/>
    <property type="match status" value="1"/>
</dbReference>
<dbReference type="PROSITE" id="PS00176">
    <property type="entry name" value="TOPO_IB_1"/>
    <property type="match status" value="1"/>
</dbReference>
<dbReference type="InterPro" id="IPR018521">
    <property type="entry name" value="TopoIB_AS"/>
</dbReference>
<dbReference type="GO" id="GO:0005694">
    <property type="term" value="C:chromosome"/>
    <property type="evidence" value="ECO:0007669"/>
    <property type="project" value="InterPro"/>
</dbReference>
<proteinExistence type="inferred from homology"/>
<dbReference type="InterPro" id="IPR014727">
    <property type="entry name" value="TopoI_cat_a/b-sub_euk"/>
</dbReference>
<dbReference type="InterPro" id="IPR025834">
    <property type="entry name" value="TopoI_C_dom"/>
</dbReference>
<evidence type="ECO:0000259" key="3">
    <source>
        <dbReference type="Pfam" id="PF14370"/>
    </source>
</evidence>
<dbReference type="EMBL" id="FR904383">
    <property type="protein sequence ID" value="CDQ61512.1"/>
    <property type="molecule type" value="Genomic_DNA"/>
</dbReference>
<dbReference type="GO" id="GO:0006265">
    <property type="term" value="P:DNA topological change"/>
    <property type="evidence" value="ECO:0007669"/>
    <property type="project" value="UniProtKB-UniRule"/>
</dbReference>
<reference evidence="4" key="1">
    <citation type="journal article" date="2014" name="Nat. Commun.">
        <title>The rainbow trout genome provides novel insights into evolution after whole-genome duplication in vertebrates.</title>
        <authorList>
            <person name="Berthelot C."/>
            <person name="Brunet F."/>
            <person name="Chalopin D."/>
            <person name="Juanchich A."/>
            <person name="Bernard M."/>
            <person name="Noel B."/>
            <person name="Bento P."/>
            <person name="Da Silva C."/>
            <person name="Labadie K."/>
            <person name="Alberti A."/>
            <person name="Aury J.M."/>
            <person name="Louis A."/>
            <person name="Dehais P."/>
            <person name="Bardou P."/>
            <person name="Montfort J."/>
            <person name="Klopp C."/>
            <person name="Cabau C."/>
            <person name="Gaspin C."/>
            <person name="Thorgaard G.H."/>
            <person name="Boussaha M."/>
            <person name="Quillet E."/>
            <person name="Guyomard R."/>
            <person name="Galiana D."/>
            <person name="Bobe J."/>
            <person name="Volff J.N."/>
            <person name="Genet C."/>
            <person name="Wincker P."/>
            <person name="Jaillon O."/>
            <person name="Roest Crollius H."/>
            <person name="Guiguen Y."/>
        </authorList>
    </citation>
    <scope>NUCLEOTIDE SEQUENCE [LARGE SCALE GENOMIC DNA]</scope>
</reference>
<gene>
    <name evidence="4" type="ORF">GSONMT00065362001</name>
</gene>
<evidence type="ECO:0000256" key="1">
    <source>
        <dbReference type="PROSITE-ProRule" id="PRU01382"/>
    </source>
</evidence>
<keyword evidence="1" id="KW-0413">Isomerase</keyword>
<sequence>MIGLKHPRVPLCWNGDVAGFLPCSPRAVETKKKAVERLEEQLMKLEVQATDREENKQIALGTSKLNYLDPRISVAWCKKWGIPIEKIYNKTQREKFAWAIDMAEDDYEF</sequence>
<dbReference type="GO" id="GO:0003677">
    <property type="term" value="F:DNA binding"/>
    <property type="evidence" value="ECO:0007669"/>
    <property type="project" value="UniProtKB-UniRule"/>
</dbReference>
<dbReference type="Gene3D" id="1.10.132.10">
    <property type="match status" value="1"/>
</dbReference>
<dbReference type="PANTHER" id="PTHR10290">
    <property type="entry name" value="DNA TOPOISOMERASE I"/>
    <property type="match status" value="1"/>
</dbReference>
<accession>A0A060W327</accession>
<organism evidence="4 5">
    <name type="scientific">Oncorhynchus mykiss</name>
    <name type="common">Rainbow trout</name>
    <name type="synonym">Salmo gairdneri</name>
    <dbReference type="NCBI Taxonomy" id="8022"/>
    <lineage>
        <taxon>Eukaryota</taxon>
        <taxon>Metazoa</taxon>
        <taxon>Chordata</taxon>
        <taxon>Craniata</taxon>
        <taxon>Vertebrata</taxon>
        <taxon>Euteleostomi</taxon>
        <taxon>Actinopterygii</taxon>
        <taxon>Neopterygii</taxon>
        <taxon>Teleostei</taxon>
        <taxon>Protacanthopterygii</taxon>
        <taxon>Salmoniformes</taxon>
        <taxon>Salmonidae</taxon>
        <taxon>Salmoninae</taxon>
        <taxon>Oncorhynchus</taxon>
    </lineage>
</organism>
<dbReference type="Pfam" id="PF14370">
    <property type="entry name" value="Topo_C_assoc"/>
    <property type="match status" value="1"/>
</dbReference>
<dbReference type="Proteomes" id="UP000193380">
    <property type="component" value="Unassembled WGS sequence"/>
</dbReference>
<keyword evidence="1" id="KW-0799">Topoisomerase</keyword>
<dbReference type="GO" id="GO:0006260">
    <property type="term" value="P:DNA replication"/>
    <property type="evidence" value="ECO:0007669"/>
    <property type="project" value="TreeGrafter"/>
</dbReference>